<dbReference type="OrthoDB" id="8565777at2"/>
<accession>A0A1I4YBX2</accession>
<keyword evidence="1" id="KW-1133">Transmembrane helix</keyword>
<dbReference type="AlphaFoldDB" id="A0A1I4YBX2"/>
<dbReference type="EMBL" id="FOVJ01000001">
    <property type="protein sequence ID" value="SFN35547.1"/>
    <property type="molecule type" value="Genomic_DNA"/>
</dbReference>
<organism evidence="2 3">
    <name type="scientific">Nitrosospira briensis</name>
    <dbReference type="NCBI Taxonomy" id="35799"/>
    <lineage>
        <taxon>Bacteria</taxon>
        <taxon>Pseudomonadati</taxon>
        <taxon>Pseudomonadota</taxon>
        <taxon>Betaproteobacteria</taxon>
        <taxon>Nitrosomonadales</taxon>
        <taxon>Nitrosomonadaceae</taxon>
        <taxon>Nitrosospira</taxon>
    </lineage>
</organism>
<keyword evidence="1" id="KW-0812">Transmembrane</keyword>
<proteinExistence type="predicted"/>
<sequence>MNKSEWYFEIGYVEILYAAMVVGIFIALHFFRRLNRASGLAPDMIGERNKLLGLLALAVVLFVLNRVLGDLW</sequence>
<evidence type="ECO:0000256" key="1">
    <source>
        <dbReference type="SAM" id="Phobius"/>
    </source>
</evidence>
<evidence type="ECO:0000313" key="3">
    <source>
        <dbReference type="Proteomes" id="UP000183107"/>
    </source>
</evidence>
<reference evidence="3" key="1">
    <citation type="submission" date="2016-10" db="EMBL/GenBank/DDBJ databases">
        <authorList>
            <person name="Varghese N."/>
        </authorList>
    </citation>
    <scope>NUCLEOTIDE SEQUENCE [LARGE SCALE GENOMIC DNA]</scope>
    <source>
        <strain evidence="3">Nsp8</strain>
    </source>
</reference>
<keyword evidence="1" id="KW-0472">Membrane</keyword>
<gene>
    <name evidence="2" type="ORF">SAMN05216386_0615</name>
</gene>
<feature type="transmembrane region" description="Helical" evidence="1">
    <location>
        <begin position="6"/>
        <end position="31"/>
    </location>
</feature>
<protein>
    <submittedName>
        <fullName evidence="2">Uncharacterized protein</fullName>
    </submittedName>
</protein>
<keyword evidence="3" id="KW-1185">Reference proteome</keyword>
<feature type="transmembrane region" description="Helical" evidence="1">
    <location>
        <begin position="51"/>
        <end position="68"/>
    </location>
</feature>
<dbReference type="Proteomes" id="UP000183107">
    <property type="component" value="Unassembled WGS sequence"/>
</dbReference>
<evidence type="ECO:0000313" key="2">
    <source>
        <dbReference type="EMBL" id="SFN35547.1"/>
    </source>
</evidence>
<name>A0A1I4YBX2_9PROT</name>
<dbReference type="RefSeq" id="WP_074794437.1">
    <property type="nucleotide sequence ID" value="NZ_FOVJ01000001.1"/>
</dbReference>